<dbReference type="EMBL" id="CAADRP010000569">
    <property type="protein sequence ID" value="VFU30090.1"/>
    <property type="molecule type" value="Genomic_DNA"/>
</dbReference>
<feature type="compositionally biased region" description="Low complexity" evidence="1">
    <location>
        <begin position="241"/>
        <end position="266"/>
    </location>
</feature>
<organism evidence="4">
    <name type="scientific">Salix viminalis</name>
    <name type="common">Common osier</name>
    <name type="synonym">Basket willow</name>
    <dbReference type="NCBI Taxonomy" id="40686"/>
    <lineage>
        <taxon>Eukaryota</taxon>
        <taxon>Viridiplantae</taxon>
        <taxon>Streptophyta</taxon>
        <taxon>Embryophyta</taxon>
        <taxon>Tracheophyta</taxon>
        <taxon>Spermatophyta</taxon>
        <taxon>Magnoliopsida</taxon>
        <taxon>eudicotyledons</taxon>
        <taxon>Gunneridae</taxon>
        <taxon>Pentapetalae</taxon>
        <taxon>rosids</taxon>
        <taxon>fabids</taxon>
        <taxon>Malpighiales</taxon>
        <taxon>Salicaceae</taxon>
        <taxon>Saliceae</taxon>
        <taxon>Salix</taxon>
    </lineage>
</organism>
<evidence type="ECO:0000256" key="2">
    <source>
        <dbReference type="SAM" id="Phobius"/>
    </source>
</evidence>
<keyword evidence="2" id="KW-0812">Transmembrane</keyword>
<name>A0A6N2KTY1_SALVM</name>
<proteinExistence type="predicted"/>
<evidence type="ECO:0000259" key="3">
    <source>
        <dbReference type="Pfam" id="PF14383"/>
    </source>
</evidence>
<feature type="transmembrane region" description="Helical" evidence="2">
    <location>
        <begin position="949"/>
        <end position="970"/>
    </location>
</feature>
<feature type="region of interest" description="Disordered" evidence="1">
    <location>
        <begin position="552"/>
        <end position="574"/>
    </location>
</feature>
<dbReference type="PANTHER" id="PTHR34282:SF2">
    <property type="entry name" value="DUF3741 DOMAIN-CONTAINING PROTEIN"/>
    <property type="match status" value="1"/>
</dbReference>
<feature type="compositionally biased region" description="Basic and acidic residues" evidence="1">
    <location>
        <begin position="297"/>
        <end position="315"/>
    </location>
</feature>
<accession>A0A6N2KTY1</accession>
<feature type="compositionally biased region" description="Basic and acidic residues" evidence="1">
    <location>
        <begin position="225"/>
        <end position="240"/>
    </location>
</feature>
<dbReference type="Pfam" id="PF14383">
    <property type="entry name" value="VARLMGL"/>
    <property type="match status" value="1"/>
</dbReference>
<dbReference type="InterPro" id="IPR032795">
    <property type="entry name" value="DUF3741-assoc"/>
</dbReference>
<feature type="domain" description="DUF3741" evidence="3">
    <location>
        <begin position="275"/>
        <end position="293"/>
    </location>
</feature>
<dbReference type="InterPro" id="IPR007462">
    <property type="entry name" value="COV1-like"/>
</dbReference>
<feature type="transmembrane region" description="Helical" evidence="2">
    <location>
        <begin position="990"/>
        <end position="1016"/>
    </location>
</feature>
<feature type="region of interest" description="Disordered" evidence="1">
    <location>
        <begin position="447"/>
        <end position="479"/>
    </location>
</feature>
<gene>
    <name evidence="4" type="ORF">SVIM_LOCUS113342</name>
</gene>
<keyword evidence="2" id="KW-1133">Transmembrane helix</keyword>
<evidence type="ECO:0000256" key="1">
    <source>
        <dbReference type="SAM" id="MobiDB-lite"/>
    </source>
</evidence>
<protein>
    <recommendedName>
        <fullName evidence="3">DUF3741 domain-containing protein</fullName>
    </recommendedName>
</protein>
<dbReference type="AlphaFoldDB" id="A0A6N2KTY1"/>
<evidence type="ECO:0000313" key="4">
    <source>
        <dbReference type="EMBL" id="VFU30090.1"/>
    </source>
</evidence>
<feature type="compositionally biased region" description="Low complexity" evidence="1">
    <location>
        <begin position="559"/>
        <end position="574"/>
    </location>
</feature>
<reference evidence="4" key="1">
    <citation type="submission" date="2019-03" db="EMBL/GenBank/DDBJ databases">
        <authorList>
            <person name="Mank J."/>
            <person name="Almeida P."/>
        </authorList>
    </citation>
    <scope>NUCLEOTIDE SEQUENCE</scope>
    <source>
        <strain evidence="4">78183</strain>
    </source>
</reference>
<dbReference type="PANTHER" id="PTHR34282">
    <property type="entry name" value="OS01G0228800 PROTEIN-RELATED"/>
    <property type="match status" value="1"/>
</dbReference>
<feature type="region of interest" description="Disordered" evidence="1">
    <location>
        <begin position="218"/>
        <end position="315"/>
    </location>
</feature>
<sequence length="1151" mass="128293">MTGGSFLSVLHGLCVEDEEEIIGSFVTCDDPKGVVECGTIRKSKSGSHKMEHKIISQKAQKKNSKTDLAAVAENKELLSKGIVEEYCSPSSFQLLEVSRGAQKLNQTISSWSKGLSYDGQSKDIAKDLLKGALDMQESLLMLGKLHEASHYMAQLKRQKEKLKRGKNNEVGAEMMSSHQFGDLHCQTGFQKPLLSADGSSKDFIDELKKAVADSLGRQNLLPHRTNQEKTFSERRRRDSSSDVPSTSSSHSSVAQSSSSHSTRSMSTAAPPRKEKSPNLIAKLMGLEEMPSKSLQENPHKQMDVETDPSRRRPRPVFDIEMPRKSQPLMHKVRSEQRTLKDVLETMQFKGLLKCHSVKELKSWSHQSRETHSSRRSVDYISPIVLIKPGVPCFESKEVHAPMVWGMGALKAETMPRKVKLKKGHEPDSRSVDTEIKTAVRKEAAVRENKVDAGTKPRETSIKMPSKERVEDRKDVVPRAEEQRIKTELKGSSKLKASFPVTTQQQKKETALKNLSRTRRVDANSKKRVDTEVVKPKNISRSQEQAAKVVSTKTRIEHGSMTTKTQITQQSSTNQKSILKRATKTTVHCPKDQKRKIVAEPTEEKPTNAGLGCKEDDKKNGYNCDFDPVSKVTSTKLADQPSTGEAANVIKFHNEEHSNDSQRSPCNHTLLTSQHAEAAKSPEETNEDTGLIMGGDGESSRNGIQMNALLLSSPLFLARAEELFNLDTNIPGTFTTSGTCSYQIATAELSLDYANEFIERRSCVDSQTRHPLLQTCSGDSRLHLSLEKLVAEVVHGAGTLASYCKLGLYNLPTDSLYGILEKDVRCGSGAVSGTWDLGWRNGFSADEAEQTVIEVEKLLVSELIEEMFTRRRNRQVFFLLIFLMGDEKSEIVMASRDRERDRELLIPVADSPDLDIASKPSSSSSSASSSHHSGRETFYKFVRSWASKKFMTGCVILFPIAITFYITWWFIHFVDGFFSPIYAQLGIDIFGLGFITSLTFIFLVGVFMSSWLGASVLSLGEWFIKRMPFVRHIYNASKQISAAISPDQNTQAFKEVAIIRHPRIGEYAFGFITSTVTLQNYSGDEELCCVYVPTNHLYIGDIFLVNTKDVIRPNLSVREGIEIVVSGGMSMPQVLSTLDSSISVDRSRSERS</sequence>
<keyword evidence="2" id="KW-0472">Membrane</keyword>
<dbReference type="Pfam" id="PF04367">
    <property type="entry name" value="DUF502"/>
    <property type="match status" value="1"/>
</dbReference>